<feature type="region of interest" description="Disordered" evidence="2">
    <location>
        <begin position="195"/>
        <end position="294"/>
    </location>
</feature>
<feature type="compositionally biased region" description="Polar residues" evidence="2">
    <location>
        <begin position="269"/>
        <end position="292"/>
    </location>
</feature>
<feature type="compositionally biased region" description="Low complexity" evidence="2">
    <location>
        <begin position="170"/>
        <end position="181"/>
    </location>
</feature>
<gene>
    <name evidence="3" type="ORF">PHLGIDRAFT_241011</name>
</gene>
<reference evidence="3 4" key="1">
    <citation type="journal article" date="2014" name="PLoS Genet.">
        <title>Analysis of the Phlebiopsis gigantea genome, transcriptome and secretome provides insight into its pioneer colonization strategies of wood.</title>
        <authorList>
            <person name="Hori C."/>
            <person name="Ishida T."/>
            <person name="Igarashi K."/>
            <person name="Samejima M."/>
            <person name="Suzuki H."/>
            <person name="Master E."/>
            <person name="Ferreira P."/>
            <person name="Ruiz-Duenas F.J."/>
            <person name="Held B."/>
            <person name="Canessa P."/>
            <person name="Larrondo L.F."/>
            <person name="Schmoll M."/>
            <person name="Druzhinina I.S."/>
            <person name="Kubicek C.P."/>
            <person name="Gaskell J.A."/>
            <person name="Kersten P."/>
            <person name="St John F."/>
            <person name="Glasner J."/>
            <person name="Sabat G."/>
            <person name="Splinter BonDurant S."/>
            <person name="Syed K."/>
            <person name="Yadav J."/>
            <person name="Mgbeahuruike A.C."/>
            <person name="Kovalchuk A."/>
            <person name="Asiegbu F.O."/>
            <person name="Lackner G."/>
            <person name="Hoffmeister D."/>
            <person name="Rencoret J."/>
            <person name="Gutierrez A."/>
            <person name="Sun H."/>
            <person name="Lindquist E."/>
            <person name="Barry K."/>
            <person name="Riley R."/>
            <person name="Grigoriev I.V."/>
            <person name="Henrissat B."/>
            <person name="Kues U."/>
            <person name="Berka R.M."/>
            <person name="Martinez A.T."/>
            <person name="Covert S.F."/>
            <person name="Blanchette R.A."/>
            <person name="Cullen D."/>
        </authorList>
    </citation>
    <scope>NUCLEOTIDE SEQUENCE [LARGE SCALE GENOMIC DNA]</scope>
    <source>
        <strain evidence="3 4">11061_1 CR5-6</strain>
    </source>
</reference>
<feature type="compositionally biased region" description="Low complexity" evidence="2">
    <location>
        <begin position="256"/>
        <end position="268"/>
    </location>
</feature>
<feature type="compositionally biased region" description="Pro residues" evidence="2">
    <location>
        <begin position="691"/>
        <end position="702"/>
    </location>
</feature>
<feature type="region of interest" description="Disordered" evidence="2">
    <location>
        <begin position="852"/>
        <end position="883"/>
    </location>
</feature>
<dbReference type="Proteomes" id="UP000053257">
    <property type="component" value="Unassembled WGS sequence"/>
</dbReference>
<proteinExistence type="predicted"/>
<dbReference type="AlphaFoldDB" id="A0A0C3SBX4"/>
<feature type="coiled-coil region" evidence="1">
    <location>
        <begin position="28"/>
        <end position="62"/>
    </location>
</feature>
<feature type="region of interest" description="Disordered" evidence="2">
    <location>
        <begin position="399"/>
        <end position="436"/>
    </location>
</feature>
<dbReference type="OrthoDB" id="10687783at2759"/>
<feature type="compositionally biased region" description="Acidic residues" evidence="2">
    <location>
        <begin position="872"/>
        <end position="882"/>
    </location>
</feature>
<feature type="compositionally biased region" description="Polar residues" evidence="2">
    <location>
        <begin position="487"/>
        <end position="501"/>
    </location>
</feature>
<feature type="region of interest" description="Disordered" evidence="2">
    <location>
        <begin position="536"/>
        <end position="587"/>
    </location>
</feature>
<sequence>MSGGPSNSGDPGQHVWLRSGSIVTPEEYRRNQQQLIQYRDTLARMEQENEQAYLRYTMAEQELENRVAQGREAELMLSNIRSRSQAQITTTPLLTMASSAANGTSSIYSPAPTHTPAYGSRAANEHNGEFMQGNSSRTASGATQPHAYTPYYNPSSTQHARPPPPPYNIQHQTAQQHQAHTSAFHDPYRYAATQQPSPYSAAAPANHSQYDPSQYPPQQYQAHHPQGYSAAIPPAGPPPKSTSRNDEARRQGPNQAAPSAERPASRSSTGSNKQTPRQVSASVQSSNVGQSQEGRKAIIEELQKRAVAAEERIHGIIRELPGQTAMMIFRIIIDKLKHKMKKTDGSSVPLPSLEHVKNSITPQMDHAADLVVAELQNLPGSLIINILHKVQARIGQKTNNTEPPVTVMGQQSTSVVDAPPAQHAEPSVPPVPLETQAQPRQPYAIRPPQVNWPIHAQPSHQPQPLHEDLQVRQQLPNGTAGPKASEPTLTNSTPSVSFSNLPPSTPRPPQTTQPNVVGPTFTPGRLAHDILRSLGRPTGQTAAGISSLAPSKARADGNQANGKRKRSISTEEDNDKRHKPSSDAAADSTAFQNTGNLQMLATPSAPPVSIDASKPPEAVILHQELSVSQDESMAVVEEPEEIHTPGVIESALNEAAAALRRSHTSTYVQQLSSPMRDAPPVHNGLISSSSPGPPSAASPPPSSKVTTPEPEVPPQLDGDVEMVVPATPVAGPSKQPLFYVSPTASPNEEHPRPHFDDAMSEFVPSGLLTGSAPTSPRKGKGRAREDDAEVEIVEAALTGGNPGDTDSDVVVVDTSEPGDVEMVKRKRKAPATTKTQRVYVLVPPPSQALKKLRREQHSRGGVRVVGRAVVSSDEDSDVDEIAEDFRDEATQVKEGMSQP</sequence>
<feature type="compositionally biased region" description="Low complexity" evidence="2">
    <location>
        <begin position="195"/>
        <end position="226"/>
    </location>
</feature>
<keyword evidence="4" id="KW-1185">Reference proteome</keyword>
<feature type="compositionally biased region" description="Polar residues" evidence="2">
    <location>
        <begin position="399"/>
        <end position="415"/>
    </location>
</feature>
<evidence type="ECO:0000256" key="1">
    <source>
        <dbReference type="SAM" id="Coils"/>
    </source>
</evidence>
<evidence type="ECO:0000256" key="2">
    <source>
        <dbReference type="SAM" id="MobiDB-lite"/>
    </source>
</evidence>
<dbReference type="HOGENOM" id="CLU_322131_0_0_1"/>
<evidence type="ECO:0000313" key="4">
    <source>
        <dbReference type="Proteomes" id="UP000053257"/>
    </source>
</evidence>
<feature type="compositionally biased region" description="Polar residues" evidence="2">
    <location>
        <begin position="132"/>
        <end position="143"/>
    </location>
</feature>
<feature type="compositionally biased region" description="Low complexity" evidence="2">
    <location>
        <begin position="859"/>
        <end position="871"/>
    </location>
</feature>
<feature type="compositionally biased region" description="Basic and acidic residues" evidence="2">
    <location>
        <begin position="747"/>
        <end position="757"/>
    </location>
</feature>
<accession>A0A0C3SBX4</accession>
<organism evidence="3 4">
    <name type="scientific">Phlebiopsis gigantea (strain 11061_1 CR5-6)</name>
    <name type="common">White-rot fungus</name>
    <name type="synonym">Peniophora gigantea</name>
    <dbReference type="NCBI Taxonomy" id="745531"/>
    <lineage>
        <taxon>Eukaryota</taxon>
        <taxon>Fungi</taxon>
        <taxon>Dikarya</taxon>
        <taxon>Basidiomycota</taxon>
        <taxon>Agaricomycotina</taxon>
        <taxon>Agaricomycetes</taxon>
        <taxon>Polyporales</taxon>
        <taxon>Phanerochaetaceae</taxon>
        <taxon>Phlebiopsis</taxon>
    </lineage>
</organism>
<feature type="region of interest" description="Disordered" evidence="2">
    <location>
        <begin position="815"/>
        <end position="835"/>
    </location>
</feature>
<protein>
    <submittedName>
        <fullName evidence="3">Uncharacterized protein</fullName>
    </submittedName>
</protein>
<evidence type="ECO:0000313" key="3">
    <source>
        <dbReference type="EMBL" id="KIP10407.1"/>
    </source>
</evidence>
<dbReference type="EMBL" id="KN840455">
    <property type="protein sequence ID" value="KIP10407.1"/>
    <property type="molecule type" value="Genomic_DNA"/>
</dbReference>
<name>A0A0C3SBX4_PHLG1</name>
<feature type="region of interest" description="Disordered" evidence="2">
    <location>
        <begin position="126"/>
        <end position="181"/>
    </location>
</feature>
<feature type="region of interest" description="Disordered" evidence="2">
    <location>
        <begin position="667"/>
        <end position="787"/>
    </location>
</feature>
<feature type="region of interest" description="Disordered" evidence="2">
    <location>
        <begin position="475"/>
        <end position="523"/>
    </location>
</feature>
<keyword evidence="1" id="KW-0175">Coiled coil</keyword>